<dbReference type="GO" id="GO:0005666">
    <property type="term" value="C:RNA polymerase III complex"/>
    <property type="evidence" value="ECO:0007669"/>
    <property type="project" value="TreeGrafter"/>
</dbReference>
<organism evidence="2 3">
    <name type="scientific">Candolleomyces eurysporus</name>
    <dbReference type="NCBI Taxonomy" id="2828524"/>
    <lineage>
        <taxon>Eukaryota</taxon>
        <taxon>Fungi</taxon>
        <taxon>Dikarya</taxon>
        <taxon>Basidiomycota</taxon>
        <taxon>Agaricomycotina</taxon>
        <taxon>Agaricomycetes</taxon>
        <taxon>Agaricomycetidae</taxon>
        <taxon>Agaricales</taxon>
        <taxon>Agaricineae</taxon>
        <taxon>Psathyrellaceae</taxon>
        <taxon>Candolleomyces</taxon>
    </lineage>
</organism>
<dbReference type="Proteomes" id="UP001140091">
    <property type="component" value="Unassembled WGS sequence"/>
</dbReference>
<keyword evidence="3" id="KW-1185">Reference proteome</keyword>
<dbReference type="PANTHER" id="PTHR12069:SF0">
    <property type="entry name" value="DNA-DIRECTED RNA POLYMERASE III SUBUNIT RPC5"/>
    <property type="match status" value="1"/>
</dbReference>
<dbReference type="OrthoDB" id="340681at2759"/>
<protein>
    <submittedName>
        <fullName evidence="2">Uncharacterized protein</fullName>
    </submittedName>
</protein>
<feature type="region of interest" description="Disordered" evidence="1">
    <location>
        <begin position="176"/>
        <end position="232"/>
    </location>
</feature>
<name>A0A9W8MHI8_9AGAR</name>
<accession>A0A9W8MHI8</accession>
<feature type="region of interest" description="Disordered" evidence="1">
    <location>
        <begin position="86"/>
        <end position="112"/>
    </location>
</feature>
<dbReference type="InterPro" id="IPR006886">
    <property type="entry name" value="RNA_pol_III_Rpc5"/>
</dbReference>
<dbReference type="Pfam" id="PF04801">
    <property type="entry name" value="RPC5"/>
    <property type="match status" value="2"/>
</dbReference>
<evidence type="ECO:0000256" key="1">
    <source>
        <dbReference type="SAM" id="MobiDB-lite"/>
    </source>
</evidence>
<dbReference type="GO" id="GO:0042797">
    <property type="term" value="P:tRNA transcription by RNA polymerase III"/>
    <property type="evidence" value="ECO:0007669"/>
    <property type="project" value="TreeGrafter"/>
</dbReference>
<proteinExistence type="predicted"/>
<comment type="caution">
    <text evidence="2">The sequence shown here is derived from an EMBL/GenBank/DDBJ whole genome shotgun (WGS) entry which is preliminary data.</text>
</comment>
<sequence length="282" mass="31627">MDVDATNDELITSLPIHLTNSLGTCVQLHQFPLLTRPLEAPPSAVRSGKRISARIRPNARRLEIHVPADTRPEVWNLEKAKELGAARVDDDREKNQETSAKTREGEEPRLSEVRLRSEEIPHRNVYMLGIVRDGQYLSSVLRIESISAKLGKLHLHPVTETHQFRPTLTYLDALSRKGKRSGGNDSDSDDGPPPDPDDPTPTVTTKKEKKSAGDAKEVQVSARRADDKSGATVGGLSAVRREMLHILRVEEDEAWEPLEFCDVSVRIMTLEPRFQYSKFLTE</sequence>
<gene>
    <name evidence="2" type="ORF">H1R20_g8283</name>
</gene>
<feature type="compositionally biased region" description="Basic and acidic residues" evidence="1">
    <location>
        <begin position="210"/>
        <end position="229"/>
    </location>
</feature>
<feature type="compositionally biased region" description="Acidic residues" evidence="1">
    <location>
        <begin position="186"/>
        <end position="198"/>
    </location>
</feature>
<dbReference type="PANTHER" id="PTHR12069">
    <property type="entry name" value="DNA-DIRECTED RNA POLYMERASES III 80 KDA POLYPEPTIDE RNA POLYMERASE III SUBUNIT 5"/>
    <property type="match status" value="1"/>
</dbReference>
<evidence type="ECO:0000313" key="2">
    <source>
        <dbReference type="EMBL" id="KAJ2928749.1"/>
    </source>
</evidence>
<dbReference type="AlphaFoldDB" id="A0A9W8MHI8"/>
<evidence type="ECO:0000313" key="3">
    <source>
        <dbReference type="Proteomes" id="UP001140091"/>
    </source>
</evidence>
<reference evidence="2" key="1">
    <citation type="submission" date="2022-06" db="EMBL/GenBank/DDBJ databases">
        <title>Genome Sequence of Candolleomyces eurysporus.</title>
        <authorList>
            <person name="Buettner E."/>
        </authorList>
    </citation>
    <scope>NUCLEOTIDE SEQUENCE</scope>
    <source>
        <strain evidence="2">VTCC 930004</strain>
    </source>
</reference>
<feature type="non-terminal residue" evidence="2">
    <location>
        <position position="282"/>
    </location>
</feature>
<dbReference type="EMBL" id="JANBPK010000919">
    <property type="protein sequence ID" value="KAJ2928749.1"/>
    <property type="molecule type" value="Genomic_DNA"/>
</dbReference>